<proteinExistence type="predicted"/>
<dbReference type="Pfam" id="PF14223">
    <property type="entry name" value="Retrotran_gag_2"/>
    <property type="match status" value="1"/>
</dbReference>
<evidence type="ECO:0000313" key="2">
    <source>
        <dbReference type="Proteomes" id="UP001190926"/>
    </source>
</evidence>
<accession>A0AAD4JD35</accession>
<dbReference type="EMBL" id="SDAM02000089">
    <property type="protein sequence ID" value="KAH6831527.1"/>
    <property type="molecule type" value="Genomic_DNA"/>
</dbReference>
<evidence type="ECO:0000313" key="1">
    <source>
        <dbReference type="EMBL" id="KAH6831527.1"/>
    </source>
</evidence>
<keyword evidence="2" id="KW-1185">Reference proteome</keyword>
<name>A0AAD4JD35_PERFH</name>
<sequence length="105" mass="12103">MNGGSSASVDKLIGNNYSYWKLCMEAYLQGQDLWDLISGDDELPADTTANVEARRKWKIKCGKALFSLRTSISMDYIEHVRNVKTPKEVWETLERLFTQKNTIRL</sequence>
<dbReference type="Proteomes" id="UP001190926">
    <property type="component" value="Unassembled WGS sequence"/>
</dbReference>
<dbReference type="PANTHER" id="PTHR47481:SF14">
    <property type="entry name" value="RETROTRANSPOSON COPIA-LIKE N-TERMINAL DOMAIN-CONTAINING PROTEIN"/>
    <property type="match status" value="1"/>
</dbReference>
<dbReference type="AlphaFoldDB" id="A0AAD4JD35"/>
<evidence type="ECO:0008006" key="3">
    <source>
        <dbReference type="Google" id="ProtNLM"/>
    </source>
</evidence>
<reference evidence="1 2" key="1">
    <citation type="journal article" date="2021" name="Nat. Commun.">
        <title>Incipient diploidization of the medicinal plant Perilla within 10,000 years.</title>
        <authorList>
            <person name="Zhang Y."/>
            <person name="Shen Q."/>
            <person name="Leng L."/>
            <person name="Zhang D."/>
            <person name="Chen S."/>
            <person name="Shi Y."/>
            <person name="Ning Z."/>
            <person name="Chen S."/>
        </authorList>
    </citation>
    <scope>NUCLEOTIDE SEQUENCE [LARGE SCALE GENOMIC DNA]</scope>
    <source>
        <strain evidence="2">cv. PC099</strain>
    </source>
</reference>
<organism evidence="1 2">
    <name type="scientific">Perilla frutescens var. hirtella</name>
    <name type="common">Perilla citriodora</name>
    <name type="synonym">Perilla setoyensis</name>
    <dbReference type="NCBI Taxonomy" id="608512"/>
    <lineage>
        <taxon>Eukaryota</taxon>
        <taxon>Viridiplantae</taxon>
        <taxon>Streptophyta</taxon>
        <taxon>Embryophyta</taxon>
        <taxon>Tracheophyta</taxon>
        <taxon>Spermatophyta</taxon>
        <taxon>Magnoliopsida</taxon>
        <taxon>eudicotyledons</taxon>
        <taxon>Gunneridae</taxon>
        <taxon>Pentapetalae</taxon>
        <taxon>asterids</taxon>
        <taxon>lamiids</taxon>
        <taxon>Lamiales</taxon>
        <taxon>Lamiaceae</taxon>
        <taxon>Nepetoideae</taxon>
        <taxon>Elsholtzieae</taxon>
        <taxon>Perilla</taxon>
    </lineage>
</organism>
<gene>
    <name evidence="1" type="ORF">C2S53_001871</name>
</gene>
<comment type="caution">
    <text evidence="1">The sequence shown here is derived from an EMBL/GenBank/DDBJ whole genome shotgun (WGS) entry which is preliminary data.</text>
</comment>
<dbReference type="PANTHER" id="PTHR47481">
    <property type="match status" value="1"/>
</dbReference>
<protein>
    <recommendedName>
        <fullName evidence="3">DUF4219 domain-containing protein</fullName>
    </recommendedName>
</protein>